<dbReference type="PANTHER" id="PTHR19858:SF0">
    <property type="entry name" value="PERIODIC TRYPTOPHAN PROTEIN 2 HOMOLOG"/>
    <property type="match status" value="1"/>
</dbReference>
<gene>
    <name evidence="1" type="ORF">CR201_G0048934</name>
</gene>
<proteinExistence type="predicted"/>
<name>A0A2J8RS64_PONAB</name>
<dbReference type="AlphaFoldDB" id="A0A2J8RS64"/>
<dbReference type="InterPro" id="IPR027145">
    <property type="entry name" value="PWP2"/>
</dbReference>
<dbReference type="GO" id="GO:0032040">
    <property type="term" value="C:small-subunit processome"/>
    <property type="evidence" value="ECO:0007669"/>
    <property type="project" value="TreeGrafter"/>
</dbReference>
<feature type="non-terminal residue" evidence="1">
    <location>
        <position position="187"/>
    </location>
</feature>
<dbReference type="SUPFAM" id="SSF82171">
    <property type="entry name" value="DPP6 N-terminal domain-like"/>
    <property type="match status" value="1"/>
</dbReference>
<organism evidence="1">
    <name type="scientific">Pongo abelii</name>
    <name type="common">Sumatran orangutan</name>
    <name type="synonym">Pongo pygmaeus abelii</name>
    <dbReference type="NCBI Taxonomy" id="9601"/>
    <lineage>
        <taxon>Eukaryota</taxon>
        <taxon>Metazoa</taxon>
        <taxon>Chordata</taxon>
        <taxon>Craniata</taxon>
        <taxon>Vertebrata</taxon>
        <taxon>Euteleostomi</taxon>
        <taxon>Mammalia</taxon>
        <taxon>Eutheria</taxon>
        <taxon>Euarchontoglires</taxon>
        <taxon>Primates</taxon>
        <taxon>Haplorrhini</taxon>
        <taxon>Catarrhini</taxon>
        <taxon>Hominidae</taxon>
        <taxon>Pongo</taxon>
    </lineage>
</organism>
<sequence length="187" mass="20201">MKFAYRFSNLLGTVYRRGNLNFTCDGNSVISPVGNRVTVFDLKNNKSDTLPLATRYNVKCVGLSPDGRLAIIVDEGSLLSQRVTLPRCIMPLGRSGSSTPSFWTRPILGPTMRPPASTGRMTPGALWLGAKTCPPGCSEPSAGTTSSTMHWGDIRMPLWPASLNPTAWTYTRSARTECCACGSVTHS</sequence>
<reference evidence="1" key="1">
    <citation type="submission" date="2017-12" db="EMBL/GenBank/DDBJ databases">
        <title>High-resolution comparative analysis of great ape genomes.</title>
        <authorList>
            <person name="Pollen A."/>
            <person name="Hastie A."/>
            <person name="Hormozdiari F."/>
            <person name="Dougherty M."/>
            <person name="Liu R."/>
            <person name="Chaisson M."/>
            <person name="Hoppe E."/>
            <person name="Hill C."/>
            <person name="Pang A."/>
            <person name="Hillier L."/>
            <person name="Baker C."/>
            <person name="Armstrong J."/>
            <person name="Shendure J."/>
            <person name="Paten B."/>
            <person name="Wilson R."/>
            <person name="Chao H."/>
            <person name="Schneider V."/>
            <person name="Ventura M."/>
            <person name="Kronenberg Z."/>
            <person name="Murali S."/>
            <person name="Gordon D."/>
            <person name="Cantsilieris S."/>
            <person name="Munson K."/>
            <person name="Nelson B."/>
            <person name="Raja A."/>
            <person name="Underwood J."/>
            <person name="Diekhans M."/>
            <person name="Fiddes I."/>
            <person name="Haussler D."/>
            <person name="Eichler E."/>
        </authorList>
    </citation>
    <scope>NUCLEOTIDE SEQUENCE [LARGE SCALE GENOMIC DNA]</scope>
    <source>
        <strain evidence="1">Susie</strain>
    </source>
</reference>
<dbReference type="GO" id="GO:0034388">
    <property type="term" value="C:Pwp2p-containing subcomplex of 90S preribosome"/>
    <property type="evidence" value="ECO:0007669"/>
    <property type="project" value="TreeGrafter"/>
</dbReference>
<dbReference type="GO" id="GO:0000462">
    <property type="term" value="P:maturation of SSU-rRNA from tricistronic rRNA transcript (SSU-rRNA, 5.8S rRNA, LSU-rRNA)"/>
    <property type="evidence" value="ECO:0007669"/>
    <property type="project" value="TreeGrafter"/>
</dbReference>
<accession>A0A2J8RS64</accession>
<evidence type="ECO:0000313" key="1">
    <source>
        <dbReference type="EMBL" id="PNJ11371.1"/>
    </source>
</evidence>
<dbReference type="GO" id="GO:0000028">
    <property type="term" value="P:ribosomal small subunit assembly"/>
    <property type="evidence" value="ECO:0007669"/>
    <property type="project" value="TreeGrafter"/>
</dbReference>
<dbReference type="EMBL" id="NDHI03003657">
    <property type="protein sequence ID" value="PNJ11371.1"/>
    <property type="molecule type" value="Genomic_DNA"/>
</dbReference>
<protein>
    <submittedName>
        <fullName evidence="1">PWP2 isoform 2</fullName>
    </submittedName>
</protein>
<comment type="caution">
    <text evidence="1">The sequence shown here is derived from an EMBL/GenBank/DDBJ whole genome shotgun (WGS) entry which is preliminary data.</text>
</comment>
<dbReference type="PANTHER" id="PTHR19858">
    <property type="entry name" value="WD40 REPEAT PROTEIN"/>
    <property type="match status" value="1"/>
</dbReference>